<dbReference type="EMBL" id="MFNE01000041">
    <property type="protein sequence ID" value="OGG94258.1"/>
    <property type="molecule type" value="Genomic_DNA"/>
</dbReference>
<comment type="caution">
    <text evidence="1">The sequence shown here is derived from an EMBL/GenBank/DDBJ whole genome shotgun (WGS) entry which is preliminary data.</text>
</comment>
<sequence length="80" mass="9340">MKLLYKVLSALVFVVSFAAALYLGYRLFSRQREESDYYFGDSMYDGEPDQDLYEDEVLPKSEEPVPESIEEVRSVNAMYH</sequence>
<name>A0A1F6G821_9PROT</name>
<dbReference type="Proteomes" id="UP000178449">
    <property type="component" value="Unassembled WGS sequence"/>
</dbReference>
<gene>
    <name evidence="1" type="ORF">A2527_04995</name>
</gene>
<proteinExistence type="predicted"/>
<protein>
    <submittedName>
        <fullName evidence="1">Uncharacterized protein</fullName>
    </submittedName>
</protein>
<accession>A0A1F6G821</accession>
<organism evidence="1 2">
    <name type="scientific">Candidatus Lambdaproteobacteria bacterium RIFOXYD2_FULL_50_16</name>
    <dbReference type="NCBI Taxonomy" id="1817772"/>
    <lineage>
        <taxon>Bacteria</taxon>
        <taxon>Pseudomonadati</taxon>
        <taxon>Pseudomonadota</taxon>
        <taxon>Candidatus Lambdaproteobacteria</taxon>
    </lineage>
</organism>
<evidence type="ECO:0000313" key="2">
    <source>
        <dbReference type="Proteomes" id="UP000178449"/>
    </source>
</evidence>
<reference evidence="1 2" key="1">
    <citation type="journal article" date="2016" name="Nat. Commun.">
        <title>Thousands of microbial genomes shed light on interconnected biogeochemical processes in an aquifer system.</title>
        <authorList>
            <person name="Anantharaman K."/>
            <person name="Brown C.T."/>
            <person name="Hug L.A."/>
            <person name="Sharon I."/>
            <person name="Castelle C.J."/>
            <person name="Probst A.J."/>
            <person name="Thomas B.C."/>
            <person name="Singh A."/>
            <person name="Wilkins M.J."/>
            <person name="Karaoz U."/>
            <person name="Brodie E.L."/>
            <person name="Williams K.H."/>
            <person name="Hubbard S.S."/>
            <person name="Banfield J.F."/>
        </authorList>
    </citation>
    <scope>NUCLEOTIDE SEQUENCE [LARGE SCALE GENOMIC DNA]</scope>
</reference>
<dbReference type="AlphaFoldDB" id="A0A1F6G821"/>
<evidence type="ECO:0000313" key="1">
    <source>
        <dbReference type="EMBL" id="OGG94258.1"/>
    </source>
</evidence>